<comment type="caution">
    <text evidence="2">The sequence shown here is derived from an EMBL/GenBank/DDBJ whole genome shotgun (WGS) entry which is preliminary data.</text>
</comment>
<evidence type="ECO:0000256" key="1">
    <source>
        <dbReference type="SAM" id="MobiDB-lite"/>
    </source>
</evidence>
<dbReference type="AlphaFoldDB" id="A0A939NSD8"/>
<gene>
    <name evidence="2" type="ORF">J4734_25740</name>
</gene>
<evidence type="ECO:0000313" key="2">
    <source>
        <dbReference type="EMBL" id="MBO2029640.1"/>
    </source>
</evidence>
<evidence type="ECO:0000313" key="3">
    <source>
        <dbReference type="Proteomes" id="UP000664620"/>
    </source>
</evidence>
<feature type="region of interest" description="Disordered" evidence="1">
    <location>
        <begin position="24"/>
        <end position="56"/>
    </location>
</feature>
<proteinExistence type="predicted"/>
<feature type="compositionally biased region" description="Basic and acidic residues" evidence="1">
    <location>
        <begin position="31"/>
        <end position="40"/>
    </location>
</feature>
<sequence>MHNWFISLARGTLRNTLRQNGKGRFIRRRGEHLQPRRRDLNSTVYPLARGTPLPMR</sequence>
<name>A0A939NSD8_KLEPN</name>
<protein>
    <submittedName>
        <fullName evidence="2">Uncharacterized protein</fullName>
    </submittedName>
</protein>
<dbReference type="EMBL" id="JAGETO010000180">
    <property type="protein sequence ID" value="MBO2029640.1"/>
    <property type="molecule type" value="Genomic_DNA"/>
</dbReference>
<dbReference type="Proteomes" id="UP000664620">
    <property type="component" value="Unassembled WGS sequence"/>
</dbReference>
<reference evidence="2" key="1">
    <citation type="submission" date="2021-03" db="EMBL/GenBank/DDBJ databases">
        <title>Molecular epidemiology and mechanisms of colistin and carbapenem resistance in Enterobacteriaceae from clinical isolates, the environment and porcine samples in Pretoria, South Africa.</title>
        <authorList>
            <person name="Bogoshi D."/>
            <person name="Mbelle N.M."/>
            <person name="Naidoo V."/>
            <person name="Osei Sekyere J."/>
        </authorList>
    </citation>
    <scope>NUCLEOTIDE SEQUENCE</scope>
    <source>
        <strain evidence="2">C034</strain>
    </source>
</reference>
<organism evidence="2 3">
    <name type="scientific">Klebsiella pneumoniae</name>
    <dbReference type="NCBI Taxonomy" id="573"/>
    <lineage>
        <taxon>Bacteria</taxon>
        <taxon>Pseudomonadati</taxon>
        <taxon>Pseudomonadota</taxon>
        <taxon>Gammaproteobacteria</taxon>
        <taxon>Enterobacterales</taxon>
        <taxon>Enterobacteriaceae</taxon>
        <taxon>Klebsiella/Raoultella group</taxon>
        <taxon>Klebsiella</taxon>
        <taxon>Klebsiella pneumoniae complex</taxon>
    </lineage>
</organism>
<accession>A0A939NSD8</accession>